<feature type="compositionally biased region" description="Low complexity" evidence="1">
    <location>
        <begin position="32"/>
        <end position="52"/>
    </location>
</feature>
<name>A0ABS6Z7I4_9ACTN</name>
<feature type="signal peptide" evidence="2">
    <location>
        <begin position="1"/>
        <end position="24"/>
    </location>
</feature>
<comment type="caution">
    <text evidence="3">The sequence shown here is derived from an EMBL/GenBank/DDBJ whole genome shotgun (WGS) entry which is preliminary data.</text>
</comment>
<dbReference type="PROSITE" id="PS51257">
    <property type="entry name" value="PROKAR_LIPOPROTEIN"/>
    <property type="match status" value="1"/>
</dbReference>
<reference evidence="3 4" key="1">
    <citation type="submission" date="2019-12" db="EMBL/GenBank/DDBJ databases">
        <title>Genome sequence of Streptomyces bambusae.</title>
        <authorList>
            <person name="Bansal K."/>
            <person name="Choksket S."/>
            <person name="Korpole S."/>
            <person name="Patil P.B."/>
        </authorList>
    </citation>
    <scope>NUCLEOTIDE SEQUENCE [LARGE SCALE GENOMIC DNA]</scope>
    <source>
        <strain evidence="3 4">SK60</strain>
    </source>
</reference>
<protein>
    <submittedName>
        <fullName evidence="3">DUF4352 domain-containing protein</fullName>
    </submittedName>
</protein>
<dbReference type="RefSeq" id="WP_219668188.1">
    <property type="nucleotide sequence ID" value="NZ_WTFF01000118.1"/>
</dbReference>
<organism evidence="3 4">
    <name type="scientific">Streptomyces bambusae</name>
    <dbReference type="NCBI Taxonomy" id="1550616"/>
    <lineage>
        <taxon>Bacteria</taxon>
        <taxon>Bacillati</taxon>
        <taxon>Actinomycetota</taxon>
        <taxon>Actinomycetes</taxon>
        <taxon>Kitasatosporales</taxon>
        <taxon>Streptomycetaceae</taxon>
        <taxon>Streptomyces</taxon>
    </lineage>
</organism>
<feature type="region of interest" description="Disordered" evidence="1">
    <location>
        <begin position="22"/>
        <end position="52"/>
    </location>
</feature>
<proteinExistence type="predicted"/>
<keyword evidence="4" id="KW-1185">Reference proteome</keyword>
<dbReference type="EMBL" id="WTFF01000118">
    <property type="protein sequence ID" value="MBW5483702.1"/>
    <property type="molecule type" value="Genomic_DNA"/>
</dbReference>
<feature type="chain" id="PRO_5045678994" evidence="2">
    <location>
        <begin position="25"/>
        <end position="195"/>
    </location>
</feature>
<sequence>MRMRAAALGAAILMGVTACSGADADTDAGSKPSTSAVPSSATPSRTPSAPAAPIKLGEAFAWGDAARSQATGTTTVLSYEQPAKGSNPPGEGLGVEDAVWATVEVKVCNAQGPDITTDQQPWSLAFPDGARVQVTGLNGGDLPKPEFPTMPTVIKAGDCVRGKIPFPVPKDQRPSKIIYAPMSAPSPVEWAVPTA</sequence>
<evidence type="ECO:0000313" key="3">
    <source>
        <dbReference type="EMBL" id="MBW5483702.1"/>
    </source>
</evidence>
<gene>
    <name evidence="3" type="ORF">GPJ59_17870</name>
</gene>
<keyword evidence="2" id="KW-0732">Signal</keyword>
<evidence type="ECO:0000256" key="2">
    <source>
        <dbReference type="SAM" id="SignalP"/>
    </source>
</evidence>
<dbReference type="Proteomes" id="UP000812013">
    <property type="component" value="Unassembled WGS sequence"/>
</dbReference>
<evidence type="ECO:0000313" key="4">
    <source>
        <dbReference type="Proteomes" id="UP000812013"/>
    </source>
</evidence>
<evidence type="ECO:0000256" key="1">
    <source>
        <dbReference type="SAM" id="MobiDB-lite"/>
    </source>
</evidence>
<accession>A0ABS6Z7I4</accession>